<gene>
    <name evidence="10" type="ORF">BABINDRAFT_65537</name>
</gene>
<dbReference type="FunFam" id="1.10.287.4070:FF:000002">
    <property type="entry name" value="Nucleolar protein 56"/>
    <property type="match status" value="1"/>
</dbReference>
<feature type="region of interest" description="Disordered" evidence="8">
    <location>
        <begin position="436"/>
        <end position="509"/>
    </location>
</feature>
<dbReference type="OrthoDB" id="6780543at2759"/>
<keyword evidence="5" id="KW-0687">Ribonucleoprotein</keyword>
<evidence type="ECO:0000313" key="11">
    <source>
        <dbReference type="Proteomes" id="UP000094336"/>
    </source>
</evidence>
<dbReference type="InterPro" id="IPR045056">
    <property type="entry name" value="Nop56/Nop58"/>
</dbReference>
<dbReference type="STRING" id="984486.A0A1E3QKI6"/>
<proteinExistence type="inferred from homology"/>
<dbReference type="Gene3D" id="1.10.246.90">
    <property type="entry name" value="Nop domain"/>
    <property type="match status" value="1"/>
</dbReference>
<dbReference type="FunFam" id="1.10.246.90:FF:000001">
    <property type="entry name" value="Nucleolar protein 56"/>
    <property type="match status" value="1"/>
</dbReference>
<dbReference type="GO" id="GO:0030515">
    <property type="term" value="F:snoRNA binding"/>
    <property type="evidence" value="ECO:0007669"/>
    <property type="project" value="InterPro"/>
</dbReference>
<evidence type="ECO:0000313" key="10">
    <source>
        <dbReference type="EMBL" id="ODQ78201.1"/>
    </source>
</evidence>
<evidence type="ECO:0000256" key="2">
    <source>
        <dbReference type="ARBA" id="ARBA00009211"/>
    </source>
</evidence>
<dbReference type="PANTHER" id="PTHR10894">
    <property type="entry name" value="NUCLEOLAR PROTEIN 5 NUCLEOLAR PROTEIN NOP5 NOP58"/>
    <property type="match status" value="1"/>
</dbReference>
<dbReference type="Gene3D" id="1.10.287.4070">
    <property type="match status" value="1"/>
</dbReference>
<dbReference type="InterPro" id="IPR012976">
    <property type="entry name" value="NOSIC"/>
</dbReference>
<dbReference type="GeneID" id="30150308"/>
<evidence type="ECO:0000256" key="1">
    <source>
        <dbReference type="ARBA" id="ARBA00004604"/>
    </source>
</evidence>
<dbReference type="PANTHER" id="PTHR10894:SF0">
    <property type="entry name" value="NUCLEOLAR PROTEIN 56"/>
    <property type="match status" value="1"/>
</dbReference>
<reference evidence="11" key="1">
    <citation type="submission" date="2016-05" db="EMBL/GenBank/DDBJ databases">
        <title>Comparative genomics of biotechnologically important yeasts.</title>
        <authorList>
            <consortium name="DOE Joint Genome Institute"/>
            <person name="Riley R."/>
            <person name="Haridas S."/>
            <person name="Wolfe K.H."/>
            <person name="Lopes M.R."/>
            <person name="Hittinger C.T."/>
            <person name="Goker M."/>
            <person name="Salamov A."/>
            <person name="Wisecaver J."/>
            <person name="Long T.M."/>
            <person name="Aerts A.L."/>
            <person name="Barry K."/>
            <person name="Choi C."/>
            <person name="Clum A."/>
            <person name="Coughlan A.Y."/>
            <person name="Deshpande S."/>
            <person name="Douglass A.P."/>
            <person name="Hanson S.J."/>
            <person name="Klenk H.-P."/>
            <person name="Labutti K."/>
            <person name="Lapidus A."/>
            <person name="Lindquist E."/>
            <person name="Lipzen A."/>
            <person name="Meier-Kolthoff J.P."/>
            <person name="Ohm R.A."/>
            <person name="Otillar R.P."/>
            <person name="Pangilinan J."/>
            <person name="Peng Y."/>
            <person name="Rokas A."/>
            <person name="Rosa C.A."/>
            <person name="Scheuner C."/>
            <person name="Sibirny A.A."/>
            <person name="Slot J.C."/>
            <person name="Stielow J.B."/>
            <person name="Sun H."/>
            <person name="Kurtzman C.P."/>
            <person name="Blackwell M."/>
            <person name="Grigoriev I.V."/>
            <person name="Jeffries T.W."/>
        </authorList>
    </citation>
    <scope>NUCLEOTIDE SEQUENCE [LARGE SCALE GENOMIC DNA]</scope>
    <source>
        <strain evidence="11">NRRL Y-12698</strain>
    </source>
</reference>
<dbReference type="GO" id="GO:0000452">
    <property type="term" value="P:snoRNA guided rRNA 2'-O-methylation"/>
    <property type="evidence" value="ECO:0007669"/>
    <property type="project" value="EnsemblFungi"/>
</dbReference>
<dbReference type="EMBL" id="KV454436">
    <property type="protein sequence ID" value="ODQ78201.1"/>
    <property type="molecule type" value="Genomic_DNA"/>
</dbReference>
<evidence type="ECO:0000256" key="4">
    <source>
        <dbReference type="ARBA" id="ARBA00023242"/>
    </source>
</evidence>
<protein>
    <recommendedName>
        <fullName evidence="6">Nucleolar protein 56</fullName>
    </recommendedName>
</protein>
<dbReference type="AlphaFoldDB" id="A0A1E3QKI6"/>
<evidence type="ECO:0000256" key="6">
    <source>
        <dbReference type="ARBA" id="ARBA00040742"/>
    </source>
</evidence>
<dbReference type="GO" id="GO:0032040">
    <property type="term" value="C:small-subunit processome"/>
    <property type="evidence" value="ECO:0007669"/>
    <property type="project" value="EnsemblFungi"/>
</dbReference>
<comment type="function">
    <text evidence="7">Required for 60S ribosomal subunit synthesis.</text>
</comment>
<feature type="domain" description="Nop" evidence="9">
    <location>
        <begin position="296"/>
        <end position="414"/>
    </location>
</feature>
<keyword evidence="4" id="KW-0539">Nucleus</keyword>
<name>A0A1E3QKI6_9ASCO</name>
<dbReference type="GO" id="GO:0000494">
    <property type="term" value="P:box C/D sno(s)RNA 3'-end processing"/>
    <property type="evidence" value="ECO:0007669"/>
    <property type="project" value="EnsemblFungi"/>
</dbReference>
<evidence type="ECO:0000256" key="7">
    <source>
        <dbReference type="ARBA" id="ARBA00056216"/>
    </source>
</evidence>
<keyword evidence="3" id="KW-0690">Ribosome biogenesis</keyword>
<dbReference type="PROSITE" id="PS51358">
    <property type="entry name" value="NOP"/>
    <property type="match status" value="1"/>
</dbReference>
<dbReference type="SUPFAM" id="SSF89124">
    <property type="entry name" value="Nop domain"/>
    <property type="match status" value="1"/>
</dbReference>
<dbReference type="InterPro" id="IPR036070">
    <property type="entry name" value="Nop_dom_sf"/>
</dbReference>
<comment type="subcellular location">
    <subcellularLocation>
        <location evidence="1">Nucleus</location>
        <location evidence="1">Nucleolus</location>
    </subcellularLocation>
</comment>
<evidence type="ECO:0000256" key="5">
    <source>
        <dbReference type="ARBA" id="ARBA00023274"/>
    </source>
</evidence>
<evidence type="ECO:0000256" key="8">
    <source>
        <dbReference type="SAM" id="MobiDB-lite"/>
    </source>
</evidence>
<dbReference type="Proteomes" id="UP000094336">
    <property type="component" value="Unassembled WGS sequence"/>
</dbReference>
<dbReference type="GO" id="GO:0031428">
    <property type="term" value="C:box C/D methylation guide snoRNP complex"/>
    <property type="evidence" value="ECO:0007669"/>
    <property type="project" value="EnsemblFungi"/>
</dbReference>
<accession>A0A1E3QKI6</accession>
<comment type="similarity">
    <text evidence="2">Belongs to the NOP5/NOP56 family.</text>
</comment>
<dbReference type="Pfam" id="PF08156">
    <property type="entry name" value="NOP5NT"/>
    <property type="match status" value="1"/>
</dbReference>
<evidence type="ECO:0000256" key="3">
    <source>
        <dbReference type="ARBA" id="ARBA00022517"/>
    </source>
</evidence>
<evidence type="ECO:0000259" key="9">
    <source>
        <dbReference type="PROSITE" id="PS51358"/>
    </source>
</evidence>
<dbReference type="InterPro" id="IPR012974">
    <property type="entry name" value="NOP58/56_N"/>
</dbReference>
<keyword evidence="11" id="KW-1185">Reference proteome</keyword>
<feature type="compositionally biased region" description="Basic residues" evidence="8">
    <location>
        <begin position="456"/>
        <end position="478"/>
    </location>
</feature>
<dbReference type="SMART" id="SM00931">
    <property type="entry name" value="NOSIC"/>
    <property type="match status" value="1"/>
</dbReference>
<dbReference type="InterPro" id="IPR002687">
    <property type="entry name" value="Nop_dom"/>
</dbReference>
<sequence length="509" mass="56884">MAGGLDYLLYEEATGYAIFKVLIQQDDIGSRLKEVQEAASDLSKFSKMIELVSFAPFKGAAQALENANDVSEGLVSDYLKSVLELNLPTKNKINLGISDKNLGPSIKENFPKVDCISSEIAQDFLRGIRHHGFKILKELHAGDEERAQLGLGHAYSRAKVKFSVQKNDNHIIQAIALLDQLDKDINTFAMRVKEWYGWHFPELAKITPDNYTYAKLALFIKDKASLNDESLHDIAAVVKDDAAIAQRVIDAARISMGQDISEEDMENCSTFAARVVSISEYRTKLYQYLTDKMHTVAPNLSELIGEVVGARLISHAGSLTNLSKQAASTVQILGAEKALFRALKTKGNTPKYGLIYHSSFIGKASQKNKGRISRYLANKCSIASRIDNYSDEPTTAFGAILKKQVEERLAFYDTGAKPMKNADAIQQALSLGATMAADKDVDTDSSDEEKESKKEKKERKEKKEKKEKKERKEKKEKKEKKEEKKEKKDKKRSKSDEGESPKKKKKSKA</sequence>
<dbReference type="Pfam" id="PF01798">
    <property type="entry name" value="Nop"/>
    <property type="match status" value="1"/>
</dbReference>
<organism evidence="10 11">
    <name type="scientific">Babjeviella inositovora NRRL Y-12698</name>
    <dbReference type="NCBI Taxonomy" id="984486"/>
    <lineage>
        <taxon>Eukaryota</taxon>
        <taxon>Fungi</taxon>
        <taxon>Dikarya</taxon>
        <taxon>Ascomycota</taxon>
        <taxon>Saccharomycotina</taxon>
        <taxon>Pichiomycetes</taxon>
        <taxon>Serinales incertae sedis</taxon>
        <taxon>Babjeviella</taxon>
    </lineage>
</organism>
<dbReference type="RefSeq" id="XP_018983529.1">
    <property type="nucleotide sequence ID" value="XM_019132455.1"/>
</dbReference>
<dbReference type="InterPro" id="IPR042239">
    <property type="entry name" value="Nop_C"/>
</dbReference>